<accession>H3CBF3</accession>
<reference evidence="3" key="3">
    <citation type="submission" date="2025-09" db="UniProtKB">
        <authorList>
            <consortium name="Ensembl"/>
        </authorList>
    </citation>
    <scope>IDENTIFICATION</scope>
</reference>
<dbReference type="PANTHER" id="PTHR34766:SF1">
    <property type="entry name" value="UPF0449 PROTEIN C19ORF25"/>
    <property type="match status" value="1"/>
</dbReference>
<dbReference type="HOGENOM" id="CLU_141103_1_0_1"/>
<reference evidence="3" key="2">
    <citation type="submission" date="2025-08" db="UniProtKB">
        <authorList>
            <consortium name="Ensembl"/>
        </authorList>
    </citation>
    <scope>IDENTIFICATION</scope>
</reference>
<dbReference type="STRING" id="99883.ENSTNIP00000005575"/>
<dbReference type="OMA" id="RFQQCRR"/>
<evidence type="ECO:0000256" key="2">
    <source>
        <dbReference type="SAM" id="MobiDB-lite"/>
    </source>
</evidence>
<organism evidence="3 4">
    <name type="scientific">Tetraodon nigroviridis</name>
    <name type="common">Spotted green pufferfish</name>
    <name type="synonym">Chelonodon nigroviridis</name>
    <dbReference type="NCBI Taxonomy" id="99883"/>
    <lineage>
        <taxon>Eukaryota</taxon>
        <taxon>Metazoa</taxon>
        <taxon>Chordata</taxon>
        <taxon>Craniata</taxon>
        <taxon>Vertebrata</taxon>
        <taxon>Euteleostomi</taxon>
        <taxon>Actinopterygii</taxon>
        <taxon>Neopterygii</taxon>
        <taxon>Teleostei</taxon>
        <taxon>Neoteleostei</taxon>
        <taxon>Acanthomorphata</taxon>
        <taxon>Eupercaria</taxon>
        <taxon>Tetraodontiformes</taxon>
        <taxon>Tetradontoidea</taxon>
        <taxon>Tetraodontidae</taxon>
        <taxon>Tetraodon</taxon>
    </lineage>
</organism>
<evidence type="ECO:0000256" key="1">
    <source>
        <dbReference type="ARBA" id="ARBA00006137"/>
    </source>
</evidence>
<name>H3CBF3_TETNG</name>
<evidence type="ECO:0000313" key="3">
    <source>
        <dbReference type="Ensembl" id="ENSTNIP00000005575.1"/>
    </source>
</evidence>
<keyword evidence="4" id="KW-1185">Reference proteome</keyword>
<protein>
    <submittedName>
        <fullName evidence="3">Si:ch73-238c9.1</fullName>
    </submittedName>
</protein>
<comment type="similarity">
    <text evidence="1">Belongs to the UPF0449 family.</text>
</comment>
<dbReference type="GeneTree" id="ENSGT00390000007991"/>
<feature type="compositionally biased region" description="Polar residues" evidence="2">
    <location>
        <begin position="95"/>
        <end position="105"/>
    </location>
</feature>
<dbReference type="PANTHER" id="PTHR34766">
    <property type="entry name" value="UPF0449 PROTEIN C19ORF25"/>
    <property type="match status" value="1"/>
</dbReference>
<dbReference type="InParanoid" id="H3CBF3"/>
<dbReference type="Proteomes" id="UP000007303">
    <property type="component" value="Unassembled WGS sequence"/>
</dbReference>
<evidence type="ECO:0000313" key="4">
    <source>
        <dbReference type="Proteomes" id="UP000007303"/>
    </source>
</evidence>
<proteinExistence type="inferred from homology"/>
<dbReference type="Ensembl" id="ENSTNIT00000005723.1">
    <property type="protein sequence ID" value="ENSTNIP00000005575.1"/>
    <property type="gene ID" value="ENSTNIG00000003006.1"/>
</dbReference>
<dbReference type="Pfam" id="PF15136">
    <property type="entry name" value="UPF0449"/>
    <property type="match status" value="1"/>
</dbReference>
<reference evidence="4" key="1">
    <citation type="journal article" date="2004" name="Nature">
        <title>Genome duplication in the teleost fish Tetraodon nigroviridis reveals the early vertebrate proto-karyotype.</title>
        <authorList>
            <person name="Jaillon O."/>
            <person name="Aury J.-M."/>
            <person name="Brunet F."/>
            <person name="Petit J.-L."/>
            <person name="Stange-Thomann N."/>
            <person name="Mauceli E."/>
            <person name="Bouneau L."/>
            <person name="Fischer C."/>
            <person name="Ozouf-Costaz C."/>
            <person name="Bernot A."/>
            <person name="Nicaud S."/>
            <person name="Jaffe D."/>
            <person name="Fisher S."/>
            <person name="Lutfalla G."/>
            <person name="Dossat C."/>
            <person name="Segurens B."/>
            <person name="Dasilva C."/>
            <person name="Salanoubat M."/>
            <person name="Levy M."/>
            <person name="Boudet N."/>
            <person name="Castellano S."/>
            <person name="Anthouard V."/>
            <person name="Jubin C."/>
            <person name="Castelli V."/>
            <person name="Katinka M."/>
            <person name="Vacherie B."/>
            <person name="Biemont C."/>
            <person name="Skalli Z."/>
            <person name="Cattolico L."/>
            <person name="Poulain J."/>
            <person name="De Berardinis V."/>
            <person name="Cruaud C."/>
            <person name="Duprat S."/>
            <person name="Brottier P."/>
            <person name="Coutanceau J.-P."/>
            <person name="Gouzy J."/>
            <person name="Parra G."/>
            <person name="Lardier G."/>
            <person name="Chapple C."/>
            <person name="McKernan K.J."/>
            <person name="McEwan P."/>
            <person name="Bosak S."/>
            <person name="Kellis M."/>
            <person name="Volff J.-N."/>
            <person name="Guigo R."/>
            <person name="Zody M.C."/>
            <person name="Mesirov J."/>
            <person name="Lindblad-Toh K."/>
            <person name="Birren B."/>
            <person name="Nusbaum C."/>
            <person name="Kahn D."/>
            <person name="Robinson-Rechavi M."/>
            <person name="Laudet V."/>
            <person name="Schachter V."/>
            <person name="Quetier F."/>
            <person name="Saurin W."/>
            <person name="Scarpelli C."/>
            <person name="Wincker P."/>
            <person name="Lander E.S."/>
            <person name="Weissenbach J."/>
            <person name="Roest Crollius H."/>
        </authorList>
    </citation>
    <scope>NUCLEOTIDE SEQUENCE [LARGE SCALE GENOMIC DNA]</scope>
</reference>
<dbReference type="AlphaFoldDB" id="H3CBF3"/>
<feature type="region of interest" description="Disordered" evidence="2">
    <location>
        <begin position="93"/>
        <end position="114"/>
    </location>
</feature>
<dbReference type="InterPro" id="IPR028227">
    <property type="entry name" value="UPF0449"/>
</dbReference>
<sequence length="114" mass="12602">MIGSKNKNRVVLPSRPEPPSMDQILEDIHKAAPDDPVFSILDQEGHEPVPDSEVELRFQQCRRFLDLNERLEEAQTGLLLQREGLQAAGEELQKEVTQVKQSSVTPAGGRSSGG</sequence>